<dbReference type="EMBL" id="MU826351">
    <property type="protein sequence ID" value="KAJ7381183.1"/>
    <property type="molecule type" value="Genomic_DNA"/>
</dbReference>
<keyword evidence="1" id="KW-1133">Transmembrane helix</keyword>
<gene>
    <name evidence="3" type="ORF">OS493_004782</name>
</gene>
<dbReference type="OrthoDB" id="5967043at2759"/>
<accession>A0A9W9ZG90</accession>
<proteinExistence type="predicted"/>
<organism evidence="3 4">
    <name type="scientific">Desmophyllum pertusum</name>
    <dbReference type="NCBI Taxonomy" id="174260"/>
    <lineage>
        <taxon>Eukaryota</taxon>
        <taxon>Metazoa</taxon>
        <taxon>Cnidaria</taxon>
        <taxon>Anthozoa</taxon>
        <taxon>Hexacorallia</taxon>
        <taxon>Scleractinia</taxon>
        <taxon>Caryophylliina</taxon>
        <taxon>Caryophylliidae</taxon>
        <taxon>Desmophyllum</taxon>
    </lineage>
</organism>
<evidence type="ECO:0000256" key="1">
    <source>
        <dbReference type="SAM" id="Phobius"/>
    </source>
</evidence>
<feature type="transmembrane region" description="Helical" evidence="1">
    <location>
        <begin position="232"/>
        <end position="248"/>
    </location>
</feature>
<keyword evidence="2" id="KW-0732">Signal</keyword>
<evidence type="ECO:0000313" key="3">
    <source>
        <dbReference type="EMBL" id="KAJ7381183.1"/>
    </source>
</evidence>
<comment type="caution">
    <text evidence="3">The sequence shown here is derived from an EMBL/GenBank/DDBJ whole genome shotgun (WGS) entry which is preliminary data.</text>
</comment>
<dbReference type="Proteomes" id="UP001163046">
    <property type="component" value="Unassembled WGS sequence"/>
</dbReference>
<sequence>MYFVAVLVCVATALHSTDAFCDRLYNNPYWTPKSLSQRAADADIIIYGNVVESPCTKPIFVAQNFTTAPPVNATNSSSSVQQETPSSVNNITEGNTTDICLMRGLYNVTMAVSCVIKGGYVPYLIHLRSFGFGPDKCTYLHRGYNFMETVQSFHVYKGLNYLIFLGRHKGSSDSNGFWPHDVNAQSSSIEIIDEQFLKPIFEAAGGHAHTPAGANETSICTPYIAGAGTHHVTFWFIMVAVLASGLFLI</sequence>
<protein>
    <submittedName>
        <fullName evidence="3">Uncharacterized protein</fullName>
    </submittedName>
</protein>
<keyword evidence="1" id="KW-0812">Transmembrane</keyword>
<dbReference type="AlphaFoldDB" id="A0A9W9ZG90"/>
<reference evidence="3" key="1">
    <citation type="submission" date="2023-01" db="EMBL/GenBank/DDBJ databases">
        <title>Genome assembly of the deep-sea coral Lophelia pertusa.</title>
        <authorList>
            <person name="Herrera S."/>
            <person name="Cordes E."/>
        </authorList>
    </citation>
    <scope>NUCLEOTIDE SEQUENCE</scope>
    <source>
        <strain evidence="3">USNM1676648</strain>
        <tissue evidence="3">Polyp</tissue>
    </source>
</reference>
<keyword evidence="1" id="KW-0472">Membrane</keyword>
<evidence type="ECO:0000256" key="2">
    <source>
        <dbReference type="SAM" id="SignalP"/>
    </source>
</evidence>
<evidence type="ECO:0000313" key="4">
    <source>
        <dbReference type="Proteomes" id="UP001163046"/>
    </source>
</evidence>
<keyword evidence="4" id="KW-1185">Reference proteome</keyword>
<feature type="chain" id="PRO_5040952711" evidence="2">
    <location>
        <begin position="20"/>
        <end position="249"/>
    </location>
</feature>
<name>A0A9W9ZG90_9CNID</name>
<feature type="signal peptide" evidence="2">
    <location>
        <begin position="1"/>
        <end position="19"/>
    </location>
</feature>